<reference evidence="1 2" key="1">
    <citation type="journal article" date="2024" name="Ann. Entomol. Soc. Am.">
        <title>Genomic analyses of the southern and eastern yellowjacket wasps (Hymenoptera: Vespidae) reveal evolutionary signatures of social life.</title>
        <authorList>
            <person name="Catto M.A."/>
            <person name="Caine P.B."/>
            <person name="Orr S.E."/>
            <person name="Hunt B.G."/>
            <person name="Goodisman M.A.D."/>
        </authorList>
    </citation>
    <scope>NUCLEOTIDE SEQUENCE [LARGE SCALE GENOMIC DNA]</scope>
    <source>
        <strain evidence="1">232</strain>
        <tissue evidence="1">Head and thorax</tissue>
    </source>
</reference>
<evidence type="ECO:0000313" key="1">
    <source>
        <dbReference type="EMBL" id="KAL2742979.1"/>
    </source>
</evidence>
<accession>A0ABD2CE10</accession>
<protein>
    <submittedName>
        <fullName evidence="1">Uncharacterized protein</fullName>
    </submittedName>
</protein>
<name>A0ABD2CE10_VESMC</name>
<dbReference type="EMBL" id="JAYRBN010000056">
    <property type="protein sequence ID" value="KAL2742979.1"/>
    <property type="molecule type" value="Genomic_DNA"/>
</dbReference>
<evidence type="ECO:0000313" key="2">
    <source>
        <dbReference type="Proteomes" id="UP001607303"/>
    </source>
</evidence>
<keyword evidence="2" id="KW-1185">Reference proteome</keyword>
<comment type="caution">
    <text evidence="1">The sequence shown here is derived from an EMBL/GenBank/DDBJ whole genome shotgun (WGS) entry which is preliminary data.</text>
</comment>
<gene>
    <name evidence="1" type="ORF">V1477_008468</name>
</gene>
<proteinExistence type="predicted"/>
<dbReference type="AlphaFoldDB" id="A0ABD2CE10"/>
<organism evidence="1 2">
    <name type="scientific">Vespula maculifrons</name>
    <name type="common">Eastern yellow jacket</name>
    <name type="synonym">Wasp</name>
    <dbReference type="NCBI Taxonomy" id="7453"/>
    <lineage>
        <taxon>Eukaryota</taxon>
        <taxon>Metazoa</taxon>
        <taxon>Ecdysozoa</taxon>
        <taxon>Arthropoda</taxon>
        <taxon>Hexapoda</taxon>
        <taxon>Insecta</taxon>
        <taxon>Pterygota</taxon>
        <taxon>Neoptera</taxon>
        <taxon>Endopterygota</taxon>
        <taxon>Hymenoptera</taxon>
        <taxon>Apocrita</taxon>
        <taxon>Aculeata</taxon>
        <taxon>Vespoidea</taxon>
        <taxon>Vespidae</taxon>
        <taxon>Vespinae</taxon>
        <taxon>Vespula</taxon>
    </lineage>
</organism>
<sequence>MLLQDLNFAKRATTWHVSPYNEGSYPETSSFRGTPGVEATEYKEKEREKVKCWVLASPCRDPIMPRC</sequence>
<dbReference type="Proteomes" id="UP001607303">
    <property type="component" value="Unassembled WGS sequence"/>
</dbReference>